<accession>A0A0B8T5X5</accession>
<proteinExistence type="predicted"/>
<comment type="caution">
    <text evidence="1">The sequence shown here is derived from an EMBL/GenBank/DDBJ whole genome shotgun (WGS) entry which is preliminary data.</text>
</comment>
<dbReference type="STRING" id="1229276.DI53_0016"/>
<dbReference type="EMBL" id="JJMU01000001">
    <property type="protein sequence ID" value="KGE16183.1"/>
    <property type="molecule type" value="Genomic_DNA"/>
</dbReference>
<protein>
    <submittedName>
        <fullName evidence="1">Twin-arginine translocation pathway signal</fullName>
    </submittedName>
</protein>
<reference evidence="2" key="1">
    <citation type="submission" date="2014-04" db="EMBL/GenBank/DDBJ databases">
        <title>Whole-Genome optical mapping and complete genome sequence of Sphingobacterium deserti sp. nov., a new spaces isolated from desert in the west of China.</title>
        <authorList>
            <person name="Teng C."/>
            <person name="Zhou Z."/>
            <person name="Li X."/>
            <person name="Chen M."/>
            <person name="Lin M."/>
            <person name="Wang L."/>
            <person name="Su S."/>
            <person name="Zhang C."/>
            <person name="Zhang W."/>
        </authorList>
    </citation>
    <scope>NUCLEOTIDE SEQUENCE [LARGE SCALE GENOMIC DNA]</scope>
    <source>
        <strain evidence="2">ACCC05744</strain>
    </source>
</reference>
<dbReference type="Proteomes" id="UP000031802">
    <property type="component" value="Unassembled WGS sequence"/>
</dbReference>
<keyword evidence="2" id="KW-1185">Reference proteome</keyword>
<evidence type="ECO:0000313" key="2">
    <source>
        <dbReference type="Proteomes" id="UP000031802"/>
    </source>
</evidence>
<organism evidence="1 2">
    <name type="scientific">Sphingobacterium deserti</name>
    <dbReference type="NCBI Taxonomy" id="1229276"/>
    <lineage>
        <taxon>Bacteria</taxon>
        <taxon>Pseudomonadati</taxon>
        <taxon>Bacteroidota</taxon>
        <taxon>Sphingobacteriia</taxon>
        <taxon>Sphingobacteriales</taxon>
        <taxon>Sphingobacteriaceae</taxon>
        <taxon>Sphingobacterium</taxon>
    </lineage>
</organism>
<dbReference type="eggNOG" id="ENOG503134Z">
    <property type="taxonomic scope" value="Bacteria"/>
</dbReference>
<dbReference type="RefSeq" id="WP_037494067.1">
    <property type="nucleotide sequence ID" value="NZ_JJMU01000001.1"/>
</dbReference>
<gene>
    <name evidence="1" type="ORF">DI53_0016</name>
</gene>
<dbReference type="InterPro" id="IPR027056">
    <property type="entry name" value="Gluconate_2DH_su3"/>
</dbReference>
<dbReference type="OrthoDB" id="6385145at2"/>
<reference evidence="1 2" key="2">
    <citation type="journal article" date="2015" name="PLoS ONE">
        <title>Whole-Genome Optical Mapping and Finished Genome Sequence of Sphingobacterium deserti sp. nov., a New Species Isolated from the Western Desert of China.</title>
        <authorList>
            <person name="Teng C."/>
            <person name="Zhou Z."/>
            <person name="Molnar I."/>
            <person name="Li X."/>
            <person name="Tang R."/>
            <person name="Chen M."/>
            <person name="Wang L."/>
            <person name="Su S."/>
            <person name="Zhang W."/>
            <person name="Lin M."/>
        </authorList>
    </citation>
    <scope>NUCLEOTIDE SEQUENCE [LARGE SCALE GENOMIC DNA]</scope>
    <source>
        <strain evidence="2">ACCC05744</strain>
    </source>
</reference>
<dbReference type="AlphaFoldDB" id="A0A0B8T5X5"/>
<name>A0A0B8T5X5_9SPHI</name>
<sequence>MDRRELLKMVALLTGGSIIGGNIFLTGCTSGKKQGSESGLSFNKTQIDLLNEVADTILPTTERSPGAKAADVGSFMTVIVKDCYEPEDQKIFLSGISELDEQCIKTYKTGFVDCTAEQKLSFLTTLEKEAKEYKDKKNTEERKGPHYFTMFKQLTLLGYFTSEIGCTQAMRYVAIPGRYEGDVPYHAGDRAWAT</sequence>
<dbReference type="PROSITE" id="PS51257">
    <property type="entry name" value="PROKAR_LIPOPROTEIN"/>
    <property type="match status" value="1"/>
</dbReference>
<dbReference type="PATRIC" id="fig|1229276.3.peg.16"/>
<evidence type="ECO:0000313" key="1">
    <source>
        <dbReference type="EMBL" id="KGE16183.1"/>
    </source>
</evidence>
<dbReference type="Pfam" id="PF13618">
    <property type="entry name" value="Gluconate_2-dh3"/>
    <property type="match status" value="1"/>
</dbReference>